<accession>A0A432AWR2</accession>
<evidence type="ECO:0000313" key="3">
    <source>
        <dbReference type="Proteomes" id="UP000279908"/>
    </source>
</evidence>
<name>A0A432AWR2_CHLPH</name>
<proteinExistence type="predicted"/>
<comment type="caution">
    <text evidence="2">The sequence shown here is derived from an EMBL/GenBank/DDBJ whole genome shotgun (WGS) entry which is preliminary data.</text>
</comment>
<dbReference type="RefSeq" id="WP_126383657.1">
    <property type="nucleotide sequence ID" value="NZ_RXYK01000002.1"/>
</dbReference>
<feature type="signal peptide" evidence="1">
    <location>
        <begin position="1"/>
        <end position="33"/>
    </location>
</feature>
<sequence>MNSPCSQLRGYKRVTARIVAFALLLSGSPALLRASTTPEELSRSIRNEALTGYADGREAPAILQNSIVTGAFSSVRSAAESGTDPVLPTAAGVLPAVPLTLADGRLTASVAPASSSMAYSGDDQRFNINLGMGYYDPERGDGGIMGSGGFATMIGSQIAVGTSAVVYDIKRDVIANALWQVPNSGLRFKLSGGYMWGDQEFEFASGNHQIGLEQYSYGLNTTWIIPKDDACSSIHSIGASVWGAKANQVQHPEAVYFMQETSTDYLFYRDPLMLSEGRLFGFSGDMQLALWENFVTKGSLGYERLKYPFADGTADIENALYSDLAFFWEPIRSITIGAGWKNGVGEDRFSTSLESGHFTLSGWYSKGQAGLQDDKGAMLTYSLFTQKAPKGTTLARRMQPSRTTGSAALLGESLERPVYMPSTFLAKADLTAVTLESTVSKSLGTDATVDPATGDILVTVGAGADTINSATKDDAAYTYAGIMEIVAGNLVIHSRLLPEGAATYVIVVTDTASDDFNVTMVTE</sequence>
<dbReference type="AlphaFoldDB" id="A0A432AWR2"/>
<evidence type="ECO:0008006" key="4">
    <source>
        <dbReference type="Google" id="ProtNLM"/>
    </source>
</evidence>
<feature type="chain" id="PRO_5019331029" description="Inverse autotransporter beta-domain domain-containing protein" evidence="1">
    <location>
        <begin position="34"/>
        <end position="523"/>
    </location>
</feature>
<dbReference type="EMBL" id="RXYK01000002">
    <property type="protein sequence ID" value="RTY39570.1"/>
    <property type="molecule type" value="Genomic_DNA"/>
</dbReference>
<keyword evidence="1" id="KW-0732">Signal</keyword>
<organism evidence="2 3">
    <name type="scientific">Chlorobium phaeovibrioides</name>
    <dbReference type="NCBI Taxonomy" id="1094"/>
    <lineage>
        <taxon>Bacteria</taxon>
        <taxon>Pseudomonadati</taxon>
        <taxon>Chlorobiota</taxon>
        <taxon>Chlorobiia</taxon>
        <taxon>Chlorobiales</taxon>
        <taxon>Chlorobiaceae</taxon>
        <taxon>Chlorobium/Pelodictyon group</taxon>
        <taxon>Chlorobium</taxon>
    </lineage>
</organism>
<reference evidence="2 3" key="1">
    <citation type="submission" date="2018-12" db="EMBL/GenBank/DDBJ databases">
        <authorList>
            <person name="Lunina O.N."/>
            <person name="Grouzdev D.S."/>
            <person name="Gorlenko V.M."/>
            <person name="Savvichev A.S."/>
        </authorList>
    </citation>
    <scope>NUCLEOTIDE SEQUENCE [LARGE SCALE GENOMIC DNA]</scope>
    <source>
        <strain evidence="2 3">BrKhr-17</strain>
    </source>
</reference>
<protein>
    <recommendedName>
        <fullName evidence="4">Inverse autotransporter beta-domain domain-containing protein</fullName>
    </recommendedName>
</protein>
<dbReference type="Proteomes" id="UP000279908">
    <property type="component" value="Unassembled WGS sequence"/>
</dbReference>
<gene>
    <name evidence="2" type="ORF">EKD02_02540</name>
</gene>
<evidence type="ECO:0000256" key="1">
    <source>
        <dbReference type="SAM" id="SignalP"/>
    </source>
</evidence>
<evidence type="ECO:0000313" key="2">
    <source>
        <dbReference type="EMBL" id="RTY39570.1"/>
    </source>
</evidence>